<organism evidence="7 8">
    <name type="scientific">Giesbergeria anulus</name>
    <dbReference type="NCBI Taxonomy" id="180197"/>
    <lineage>
        <taxon>Bacteria</taxon>
        <taxon>Pseudomonadati</taxon>
        <taxon>Pseudomonadota</taxon>
        <taxon>Betaproteobacteria</taxon>
        <taxon>Burkholderiales</taxon>
        <taxon>Comamonadaceae</taxon>
        <taxon>Giesbergeria</taxon>
    </lineage>
</organism>
<evidence type="ECO:0000259" key="3">
    <source>
        <dbReference type="Pfam" id="PF25876"/>
    </source>
</evidence>
<sequence length="402" mass="41889">MARGTTDRWSMAAGVALAVSVLLLGCGGDQGQNGQVQAPGAAEVNVLIVQPRILELMQELPGRISATKVAEVRARVAGIVLTKHFQEGAAIKAGQLLFTIDPAQYKAALSRAQGELAKADAAVGNAQTVINRYTPLAKMDAISQQDLDTAQTTLQLAQAARTSAQADVETAQLNLAYTRVTAPIAGRIGRAAVTEGALVGQAGEATALATIQQLNPIYADFTQSVTDTVRARESQAGAMPLHDGKLIHSKLSLAVEGSNKIREGKLIFADVTVDRSSGKISLRGEFPNDDGLLLPGMYVRVRTSQGTEQAAMLVPQRAVKRTSDGQAQVLIVGADQKVQARPVQTGAMYGSDWHILNGLKTGDSVIIGGPAVNPGDQVTVAHAQPMPAPSASAPETGSKAAQ</sequence>
<feature type="domain" description="Multidrug resistance protein MdtA-like beta-barrel" evidence="5">
    <location>
        <begin position="216"/>
        <end position="305"/>
    </location>
</feature>
<gene>
    <name evidence="7" type="ORF">SAMN02982919_00964</name>
</gene>
<protein>
    <submittedName>
        <fullName evidence="7">Membrane fusion protein, multidrug efflux system</fullName>
    </submittedName>
</protein>
<dbReference type="InterPro" id="IPR058626">
    <property type="entry name" value="MdtA-like_b-barrel"/>
</dbReference>
<keyword evidence="8" id="KW-1185">Reference proteome</keyword>
<dbReference type="GO" id="GO:0046677">
    <property type="term" value="P:response to antibiotic"/>
    <property type="evidence" value="ECO:0007669"/>
    <property type="project" value="TreeGrafter"/>
</dbReference>
<dbReference type="SUPFAM" id="SSF111369">
    <property type="entry name" value="HlyD-like secretion proteins"/>
    <property type="match status" value="1"/>
</dbReference>
<evidence type="ECO:0000256" key="1">
    <source>
        <dbReference type="ARBA" id="ARBA00004196"/>
    </source>
</evidence>
<dbReference type="Pfam" id="PF25944">
    <property type="entry name" value="Beta-barrel_RND"/>
    <property type="match status" value="1"/>
</dbReference>
<dbReference type="Gene3D" id="2.40.420.20">
    <property type="match status" value="1"/>
</dbReference>
<comment type="subcellular location">
    <subcellularLocation>
        <location evidence="1">Cell envelope</location>
    </subcellularLocation>
</comment>
<dbReference type="GO" id="GO:0022857">
    <property type="term" value="F:transmembrane transporter activity"/>
    <property type="evidence" value="ECO:0007669"/>
    <property type="project" value="InterPro"/>
</dbReference>
<name>A0A1H9HZ97_9BURK</name>
<dbReference type="Pfam" id="PF25967">
    <property type="entry name" value="RND-MFP_C"/>
    <property type="match status" value="1"/>
</dbReference>
<dbReference type="InterPro" id="IPR058627">
    <property type="entry name" value="MdtA-like_C"/>
</dbReference>
<feature type="domain" description="Multidrug resistance protein MdtA-like barrel-sandwich hybrid" evidence="4">
    <location>
        <begin position="69"/>
        <end position="212"/>
    </location>
</feature>
<dbReference type="EMBL" id="FOGD01000002">
    <property type="protein sequence ID" value="SEQ67567.1"/>
    <property type="molecule type" value="Genomic_DNA"/>
</dbReference>
<dbReference type="PANTHER" id="PTHR30158:SF24">
    <property type="entry name" value="HLYD FAMILY SECRETION PROTEIN"/>
    <property type="match status" value="1"/>
</dbReference>
<dbReference type="Proteomes" id="UP000199766">
    <property type="component" value="Unassembled WGS sequence"/>
</dbReference>
<dbReference type="Gene3D" id="2.40.50.100">
    <property type="match status" value="1"/>
</dbReference>
<dbReference type="InterPro" id="IPR058624">
    <property type="entry name" value="MdtA-like_HH"/>
</dbReference>
<dbReference type="FunFam" id="2.40.420.20:FF:000001">
    <property type="entry name" value="Efflux RND transporter periplasmic adaptor subunit"/>
    <property type="match status" value="1"/>
</dbReference>
<dbReference type="Pfam" id="PF25876">
    <property type="entry name" value="HH_MFP_RND"/>
    <property type="match status" value="1"/>
</dbReference>
<dbReference type="STRING" id="180197.SAMN02982919_00964"/>
<evidence type="ECO:0000259" key="5">
    <source>
        <dbReference type="Pfam" id="PF25944"/>
    </source>
</evidence>
<evidence type="ECO:0000259" key="4">
    <source>
        <dbReference type="Pfam" id="PF25917"/>
    </source>
</evidence>
<evidence type="ECO:0000259" key="6">
    <source>
        <dbReference type="Pfam" id="PF25967"/>
    </source>
</evidence>
<evidence type="ECO:0000313" key="7">
    <source>
        <dbReference type="EMBL" id="SEQ67567.1"/>
    </source>
</evidence>
<accession>A0A1H9HZ97</accession>
<evidence type="ECO:0000313" key="8">
    <source>
        <dbReference type="Proteomes" id="UP000199766"/>
    </source>
</evidence>
<dbReference type="Gene3D" id="2.40.30.170">
    <property type="match status" value="1"/>
</dbReference>
<feature type="domain" description="Multidrug resistance protein MdtA-like alpha-helical hairpin" evidence="3">
    <location>
        <begin position="109"/>
        <end position="178"/>
    </location>
</feature>
<dbReference type="PANTHER" id="PTHR30158">
    <property type="entry name" value="ACRA/E-RELATED COMPONENT OF DRUG EFFLUX TRANSPORTER"/>
    <property type="match status" value="1"/>
</dbReference>
<dbReference type="InterPro" id="IPR058625">
    <property type="entry name" value="MdtA-like_BSH"/>
</dbReference>
<dbReference type="Pfam" id="PF25917">
    <property type="entry name" value="BSH_RND"/>
    <property type="match status" value="1"/>
</dbReference>
<dbReference type="Gene3D" id="1.10.287.470">
    <property type="entry name" value="Helix hairpin bin"/>
    <property type="match status" value="1"/>
</dbReference>
<dbReference type="GO" id="GO:0005886">
    <property type="term" value="C:plasma membrane"/>
    <property type="evidence" value="ECO:0007669"/>
    <property type="project" value="TreeGrafter"/>
</dbReference>
<proteinExistence type="inferred from homology"/>
<dbReference type="PROSITE" id="PS51257">
    <property type="entry name" value="PROKAR_LIPOPROTEIN"/>
    <property type="match status" value="1"/>
</dbReference>
<dbReference type="GO" id="GO:0030313">
    <property type="term" value="C:cell envelope"/>
    <property type="evidence" value="ECO:0007669"/>
    <property type="project" value="UniProtKB-SubCell"/>
</dbReference>
<reference evidence="7 8" key="1">
    <citation type="submission" date="2016-10" db="EMBL/GenBank/DDBJ databases">
        <authorList>
            <person name="de Groot N.N."/>
        </authorList>
    </citation>
    <scope>NUCLEOTIDE SEQUENCE [LARGE SCALE GENOMIC DNA]</scope>
    <source>
        <strain evidence="7 8">ATCC 35958</strain>
    </source>
</reference>
<comment type="similarity">
    <text evidence="2">Belongs to the membrane fusion protein (MFP) (TC 8.A.1) family.</text>
</comment>
<feature type="domain" description="Multidrug resistance protein MdtA-like C-terminal permuted SH3" evidence="6">
    <location>
        <begin position="311"/>
        <end position="369"/>
    </location>
</feature>
<evidence type="ECO:0000256" key="2">
    <source>
        <dbReference type="ARBA" id="ARBA00009477"/>
    </source>
</evidence>
<dbReference type="NCBIfam" id="TIGR01730">
    <property type="entry name" value="RND_mfp"/>
    <property type="match status" value="1"/>
</dbReference>
<dbReference type="AlphaFoldDB" id="A0A1H9HZ97"/>
<dbReference type="InterPro" id="IPR006143">
    <property type="entry name" value="RND_pump_MFP"/>
</dbReference>